<dbReference type="AlphaFoldDB" id="A0A4S8LN98"/>
<keyword evidence="1" id="KW-0812">Transmembrane</keyword>
<keyword evidence="4" id="KW-1185">Reference proteome</keyword>
<sequence length="724" mass="81659">MKIGCLSKTLEEILVINVIGIYIIFMINLYSAYVEPTQLSTFPEFPETSVAGKAWIRANGNQEMIDAGTIVDEDSHIGSGPTIPTKEYMIGGDMDEAGYLNFRRKACIVTPVANFSPSFMDCTECLRVIEDPTSQHLSVESVDGIPWHFHEGNVATVSLSEKYNEFFKLMLVREHTPGRCHVVSYFKIPNLDMSWDKHETNWKKYELTVGSKTILTLSLPQLRYEGIISIESTATPCRIRFINCHALVEEDTLGNPIREHEEEEAERLGYFNVLGAESGDPISIQTLRSACLAAQIYSDQIEYIWFDRPCIIQNHKEDKAWQITRMFEVYKNADVTIILPGGIQRLVGLDEETAWVHRAWTLQEALAPDAALVLHRWEEEEGAVGNWKADTAWCDSMGKLRWTPGTLREDETPQEIEAREWRTVENVKIIGQPGTPSLNALLDALRTLYDGAGSSKYYSIWKCALTRTSSRPVDMVFSIMGLFGVTLDPMSFRTEDRIGATIALSREILRRGGSASWIGISTHAPPCRQLSTFPEFPETSVAGKAWIKVKGNQETMIEAGTIVDEDAHIGKTTISTREYMIEGDMDEAGYLNFRRKACVVTPGAASSVPGLMDCAECLRIMKDPASQHLSVESVDGRTWHFHEGVNFDQYKFPRTAAVVVGYVATTSLSEEYEEFLKLMLVQEHVPGRCHVVSYFKIPWNFDWIWENETNWKEFEFSVGGPDIA</sequence>
<keyword evidence="1" id="KW-0472">Membrane</keyword>
<organism evidence="3 4">
    <name type="scientific">Dendrothele bispora (strain CBS 962.96)</name>
    <dbReference type="NCBI Taxonomy" id="1314807"/>
    <lineage>
        <taxon>Eukaryota</taxon>
        <taxon>Fungi</taxon>
        <taxon>Dikarya</taxon>
        <taxon>Basidiomycota</taxon>
        <taxon>Agaricomycotina</taxon>
        <taxon>Agaricomycetes</taxon>
        <taxon>Agaricomycetidae</taxon>
        <taxon>Agaricales</taxon>
        <taxon>Agaricales incertae sedis</taxon>
        <taxon>Dendrothele</taxon>
    </lineage>
</organism>
<evidence type="ECO:0000256" key="1">
    <source>
        <dbReference type="SAM" id="Phobius"/>
    </source>
</evidence>
<feature type="domain" description="Heterokaryon incompatibility" evidence="2">
    <location>
        <begin position="285"/>
        <end position="341"/>
    </location>
</feature>
<evidence type="ECO:0000313" key="4">
    <source>
        <dbReference type="Proteomes" id="UP000297245"/>
    </source>
</evidence>
<dbReference type="EMBL" id="ML179331">
    <property type="protein sequence ID" value="THU90550.1"/>
    <property type="molecule type" value="Genomic_DNA"/>
</dbReference>
<dbReference type="PANTHER" id="PTHR33112">
    <property type="entry name" value="DOMAIN PROTEIN, PUTATIVE-RELATED"/>
    <property type="match status" value="1"/>
</dbReference>
<evidence type="ECO:0000313" key="3">
    <source>
        <dbReference type="EMBL" id="THU90550.1"/>
    </source>
</evidence>
<dbReference type="PANTHER" id="PTHR33112:SF12">
    <property type="entry name" value="HETEROKARYON INCOMPATIBILITY DOMAIN-CONTAINING PROTEIN"/>
    <property type="match status" value="1"/>
</dbReference>
<name>A0A4S8LN98_DENBC</name>
<protein>
    <recommendedName>
        <fullName evidence="2">Heterokaryon incompatibility domain-containing protein</fullName>
    </recommendedName>
</protein>
<proteinExistence type="predicted"/>
<feature type="transmembrane region" description="Helical" evidence="1">
    <location>
        <begin position="12"/>
        <end position="33"/>
    </location>
</feature>
<dbReference type="Pfam" id="PF06985">
    <property type="entry name" value="HET"/>
    <property type="match status" value="1"/>
</dbReference>
<accession>A0A4S8LN98</accession>
<evidence type="ECO:0000259" key="2">
    <source>
        <dbReference type="Pfam" id="PF06985"/>
    </source>
</evidence>
<dbReference type="OrthoDB" id="2817418at2759"/>
<gene>
    <name evidence="3" type="ORF">K435DRAFT_841426</name>
</gene>
<dbReference type="InterPro" id="IPR010730">
    <property type="entry name" value="HET"/>
</dbReference>
<keyword evidence="1" id="KW-1133">Transmembrane helix</keyword>
<dbReference type="Proteomes" id="UP000297245">
    <property type="component" value="Unassembled WGS sequence"/>
</dbReference>
<reference evidence="3 4" key="1">
    <citation type="journal article" date="2019" name="Nat. Ecol. Evol.">
        <title>Megaphylogeny resolves global patterns of mushroom evolution.</title>
        <authorList>
            <person name="Varga T."/>
            <person name="Krizsan K."/>
            <person name="Foldi C."/>
            <person name="Dima B."/>
            <person name="Sanchez-Garcia M."/>
            <person name="Sanchez-Ramirez S."/>
            <person name="Szollosi G.J."/>
            <person name="Szarkandi J.G."/>
            <person name="Papp V."/>
            <person name="Albert L."/>
            <person name="Andreopoulos W."/>
            <person name="Angelini C."/>
            <person name="Antonin V."/>
            <person name="Barry K.W."/>
            <person name="Bougher N.L."/>
            <person name="Buchanan P."/>
            <person name="Buyck B."/>
            <person name="Bense V."/>
            <person name="Catcheside P."/>
            <person name="Chovatia M."/>
            <person name="Cooper J."/>
            <person name="Damon W."/>
            <person name="Desjardin D."/>
            <person name="Finy P."/>
            <person name="Geml J."/>
            <person name="Haridas S."/>
            <person name="Hughes K."/>
            <person name="Justo A."/>
            <person name="Karasinski D."/>
            <person name="Kautmanova I."/>
            <person name="Kiss B."/>
            <person name="Kocsube S."/>
            <person name="Kotiranta H."/>
            <person name="LaButti K.M."/>
            <person name="Lechner B.E."/>
            <person name="Liimatainen K."/>
            <person name="Lipzen A."/>
            <person name="Lukacs Z."/>
            <person name="Mihaltcheva S."/>
            <person name="Morgado L.N."/>
            <person name="Niskanen T."/>
            <person name="Noordeloos M.E."/>
            <person name="Ohm R.A."/>
            <person name="Ortiz-Santana B."/>
            <person name="Ovrebo C."/>
            <person name="Racz N."/>
            <person name="Riley R."/>
            <person name="Savchenko A."/>
            <person name="Shiryaev A."/>
            <person name="Soop K."/>
            <person name="Spirin V."/>
            <person name="Szebenyi C."/>
            <person name="Tomsovsky M."/>
            <person name="Tulloss R.E."/>
            <person name="Uehling J."/>
            <person name="Grigoriev I.V."/>
            <person name="Vagvolgyi C."/>
            <person name="Papp T."/>
            <person name="Martin F.M."/>
            <person name="Miettinen O."/>
            <person name="Hibbett D.S."/>
            <person name="Nagy L.G."/>
        </authorList>
    </citation>
    <scope>NUCLEOTIDE SEQUENCE [LARGE SCALE GENOMIC DNA]</scope>
    <source>
        <strain evidence="3 4">CBS 962.96</strain>
    </source>
</reference>